<gene>
    <name evidence="2" type="ORF">JYA64_17660</name>
</gene>
<dbReference type="RefSeq" id="WP_188401407.1">
    <property type="nucleotide sequence ID" value="NZ_BMCE01000001.1"/>
</dbReference>
<keyword evidence="3" id="KW-1185">Reference proteome</keyword>
<evidence type="ECO:0000313" key="2">
    <source>
        <dbReference type="EMBL" id="MBN3547140.1"/>
    </source>
</evidence>
<organism evidence="2 3">
    <name type="scientific">Fictibacillus barbaricus</name>
    <dbReference type="NCBI Taxonomy" id="182136"/>
    <lineage>
        <taxon>Bacteria</taxon>
        <taxon>Bacillati</taxon>
        <taxon>Bacillota</taxon>
        <taxon>Bacilli</taxon>
        <taxon>Bacillales</taxon>
        <taxon>Fictibacillaceae</taxon>
        <taxon>Fictibacillus</taxon>
    </lineage>
</organism>
<dbReference type="EMBL" id="JAFHKS010000044">
    <property type="protein sequence ID" value="MBN3547140.1"/>
    <property type="molecule type" value="Genomic_DNA"/>
</dbReference>
<accession>A0ABS2ZGR3</accession>
<sequence length="116" mass="13496">MILFLISCLIAFYLLTIHDSRKVKQVIWPVIAVMVVVSLISLLTMDPDTVTYVFWLKIFSLLFLIPILMLVIRKIWQLSAGTTKWIQYAIVIPVSLLFIVTLWVSWNMLPIVLYIL</sequence>
<protein>
    <submittedName>
        <fullName evidence="2">Uncharacterized protein</fullName>
    </submittedName>
</protein>
<feature type="transmembrane region" description="Helical" evidence="1">
    <location>
        <begin position="85"/>
        <end position="106"/>
    </location>
</feature>
<evidence type="ECO:0000313" key="3">
    <source>
        <dbReference type="Proteomes" id="UP001319060"/>
    </source>
</evidence>
<comment type="caution">
    <text evidence="2">The sequence shown here is derived from an EMBL/GenBank/DDBJ whole genome shotgun (WGS) entry which is preliminary data.</text>
</comment>
<evidence type="ECO:0000256" key="1">
    <source>
        <dbReference type="SAM" id="Phobius"/>
    </source>
</evidence>
<keyword evidence="1" id="KW-0472">Membrane</keyword>
<proteinExistence type="predicted"/>
<keyword evidence="1" id="KW-1133">Transmembrane helix</keyword>
<dbReference type="Proteomes" id="UP001319060">
    <property type="component" value="Unassembled WGS sequence"/>
</dbReference>
<name>A0ABS2ZGR3_9BACL</name>
<keyword evidence="1" id="KW-0812">Transmembrane</keyword>
<feature type="transmembrane region" description="Helical" evidence="1">
    <location>
        <begin position="26"/>
        <end position="45"/>
    </location>
</feature>
<reference evidence="2 3" key="1">
    <citation type="submission" date="2021-01" db="EMBL/GenBank/DDBJ databases">
        <title>Genome Sequencing of Type Strains.</title>
        <authorList>
            <person name="Lemaire J.F."/>
            <person name="Inderbitzin P."/>
            <person name="Collins S.B."/>
            <person name="Wespe N."/>
            <person name="Knight-Connoni V."/>
        </authorList>
    </citation>
    <scope>NUCLEOTIDE SEQUENCE [LARGE SCALE GENOMIC DNA]</scope>
    <source>
        <strain evidence="2 3">DSM 14730</strain>
    </source>
</reference>
<feature type="transmembrane region" description="Helical" evidence="1">
    <location>
        <begin position="52"/>
        <end position="73"/>
    </location>
</feature>